<keyword evidence="1" id="KW-0472">Membrane</keyword>
<dbReference type="HOGENOM" id="CLU_1728355_0_0_3"/>
<feature type="transmembrane region" description="Helical" evidence="1">
    <location>
        <begin position="62"/>
        <end position="95"/>
    </location>
</feature>
<organism evidence="2">
    <name type="scientific">Cyanothece sp. (strain PCC 7425 / ATCC 29141)</name>
    <dbReference type="NCBI Taxonomy" id="395961"/>
    <lineage>
        <taxon>Bacteria</taxon>
        <taxon>Bacillati</taxon>
        <taxon>Cyanobacteriota</taxon>
        <taxon>Cyanophyceae</taxon>
        <taxon>Gomontiellales</taxon>
        <taxon>Cyanothecaceae</taxon>
        <taxon>Cyanothece</taxon>
    </lineage>
</organism>
<reference evidence="2" key="1">
    <citation type="submission" date="2009-01" db="EMBL/GenBank/DDBJ databases">
        <title>Complete sequence of chromosome Cyanothece sp. PCC 7425.</title>
        <authorList>
            <consortium name="US DOE Joint Genome Institute"/>
            <person name="Lucas S."/>
            <person name="Copeland A."/>
            <person name="Lapidus A."/>
            <person name="Glavina del Rio T."/>
            <person name="Dalin E."/>
            <person name="Tice H."/>
            <person name="Bruce D."/>
            <person name="Goodwin L."/>
            <person name="Pitluck S."/>
            <person name="Sims D."/>
            <person name="Meineke L."/>
            <person name="Brettin T."/>
            <person name="Detter J.C."/>
            <person name="Han C."/>
            <person name="Larimer F."/>
            <person name="Land M."/>
            <person name="Hauser L."/>
            <person name="Kyrpides N."/>
            <person name="Ovchinnikova G."/>
            <person name="Liberton M."/>
            <person name="Stoeckel J."/>
            <person name="Banerjee A."/>
            <person name="Singh A."/>
            <person name="Page L."/>
            <person name="Sato H."/>
            <person name="Zhao L."/>
            <person name="Sherman L."/>
            <person name="Pakrasi H."/>
            <person name="Richardson P."/>
        </authorList>
    </citation>
    <scope>NUCLEOTIDE SEQUENCE</scope>
    <source>
        <strain evidence="2">PCC 7425</strain>
    </source>
</reference>
<dbReference type="KEGG" id="cyn:Cyan7425_3534"/>
<sequence length="151" mass="17256">MSKVLSKPGLNLIVDLVGQEALPLLKQLGQFSHQLLQDQRWQDQVLHPRPLAFLRRPAHRRWLYAVLAIALLKWDWSTGVALGSGASVALLVYHLHRHPNKLDWGKVYYLCYKYLSHPPTFALLCGGVVSFSTYLGFVLWQTPLVTVWRSV</sequence>
<protein>
    <submittedName>
        <fullName evidence="2">Uncharacterized protein</fullName>
    </submittedName>
</protein>
<keyword evidence="1" id="KW-1133">Transmembrane helix</keyword>
<evidence type="ECO:0000256" key="1">
    <source>
        <dbReference type="SAM" id="Phobius"/>
    </source>
</evidence>
<accession>B8HRI8</accession>
<dbReference type="STRING" id="395961.Cyan7425_3534"/>
<dbReference type="EMBL" id="CP001344">
    <property type="protein sequence ID" value="ACL45855.1"/>
    <property type="molecule type" value="Genomic_DNA"/>
</dbReference>
<proteinExistence type="predicted"/>
<feature type="transmembrane region" description="Helical" evidence="1">
    <location>
        <begin position="121"/>
        <end position="140"/>
    </location>
</feature>
<evidence type="ECO:0000313" key="2">
    <source>
        <dbReference type="EMBL" id="ACL45855.1"/>
    </source>
</evidence>
<name>B8HRI8_CYAP4</name>
<gene>
    <name evidence="2" type="ordered locus">Cyan7425_3534</name>
</gene>
<dbReference type="AlphaFoldDB" id="B8HRI8"/>
<keyword evidence="1" id="KW-0812">Transmembrane</keyword>